<keyword evidence="5" id="KW-1185">Reference proteome</keyword>
<evidence type="ECO:0000259" key="3">
    <source>
        <dbReference type="Pfam" id="PF03061"/>
    </source>
</evidence>
<sequence>MSQQDPPLPAFGVVSGLEYQRAIADGVIPTQPFQTLLGFRLRSVDDDGVVVGDAFPRPEFANSAGRLHGGYLSALMDCATATAAHSRQPVGAGAPHIHASYRFLSSADHRAALVVTARPTHVGRSVVHAAVEIRTRAGKLIASGETVHKVRRIDAHRDAGTAAR</sequence>
<dbReference type="InterPro" id="IPR029069">
    <property type="entry name" value="HotDog_dom_sf"/>
</dbReference>
<reference evidence="4" key="1">
    <citation type="submission" date="2020-08" db="EMBL/GenBank/DDBJ databases">
        <title>Whole genome shotgun sequence of Polymorphospora rubra NBRC 101157.</title>
        <authorList>
            <person name="Komaki H."/>
            <person name="Tamura T."/>
        </authorList>
    </citation>
    <scope>NUCLEOTIDE SEQUENCE</scope>
    <source>
        <strain evidence="4">NBRC 101157</strain>
    </source>
</reference>
<dbReference type="PANTHER" id="PTHR21660:SF1">
    <property type="entry name" value="ACYL-COENZYME A THIOESTERASE 13"/>
    <property type="match status" value="1"/>
</dbReference>
<evidence type="ECO:0000313" key="4">
    <source>
        <dbReference type="EMBL" id="BCJ67295.1"/>
    </source>
</evidence>
<dbReference type="Proteomes" id="UP000680866">
    <property type="component" value="Chromosome"/>
</dbReference>
<keyword evidence="2" id="KW-0378">Hydrolase</keyword>
<dbReference type="PANTHER" id="PTHR21660">
    <property type="entry name" value="THIOESTERASE SUPERFAMILY MEMBER-RELATED"/>
    <property type="match status" value="1"/>
</dbReference>
<proteinExistence type="inferred from homology"/>
<dbReference type="EMBL" id="AP023359">
    <property type="protein sequence ID" value="BCJ67295.1"/>
    <property type="molecule type" value="Genomic_DNA"/>
</dbReference>
<evidence type="ECO:0000313" key="5">
    <source>
        <dbReference type="Proteomes" id="UP000680866"/>
    </source>
</evidence>
<dbReference type="GO" id="GO:0047617">
    <property type="term" value="F:fatty acyl-CoA hydrolase activity"/>
    <property type="evidence" value="ECO:0007669"/>
    <property type="project" value="InterPro"/>
</dbReference>
<dbReference type="RefSeq" id="WP_212816641.1">
    <property type="nucleotide sequence ID" value="NZ_AP023359.1"/>
</dbReference>
<dbReference type="InterPro" id="IPR006683">
    <property type="entry name" value="Thioestr_dom"/>
</dbReference>
<dbReference type="Gene3D" id="3.10.129.10">
    <property type="entry name" value="Hotdog Thioesterase"/>
    <property type="match status" value="1"/>
</dbReference>
<evidence type="ECO:0000256" key="2">
    <source>
        <dbReference type="ARBA" id="ARBA00022801"/>
    </source>
</evidence>
<dbReference type="NCBIfam" id="TIGR00369">
    <property type="entry name" value="unchar_dom_1"/>
    <property type="match status" value="1"/>
</dbReference>
<gene>
    <name evidence="4" type="ORF">Prubr_43160</name>
</gene>
<dbReference type="KEGG" id="pry:Prubr_43160"/>
<dbReference type="InterPro" id="IPR003736">
    <property type="entry name" value="PAAI_dom"/>
</dbReference>
<protein>
    <recommendedName>
        <fullName evidence="3">Thioesterase domain-containing protein</fullName>
    </recommendedName>
</protein>
<dbReference type="AlphaFoldDB" id="A0A810N7A6"/>
<evidence type="ECO:0000256" key="1">
    <source>
        <dbReference type="ARBA" id="ARBA00008324"/>
    </source>
</evidence>
<accession>A0A810N7A6</accession>
<dbReference type="Pfam" id="PF03061">
    <property type="entry name" value="4HBT"/>
    <property type="match status" value="1"/>
</dbReference>
<dbReference type="CDD" id="cd03443">
    <property type="entry name" value="PaaI_thioesterase"/>
    <property type="match status" value="1"/>
</dbReference>
<organism evidence="4 5">
    <name type="scientific">Polymorphospora rubra</name>
    <dbReference type="NCBI Taxonomy" id="338584"/>
    <lineage>
        <taxon>Bacteria</taxon>
        <taxon>Bacillati</taxon>
        <taxon>Actinomycetota</taxon>
        <taxon>Actinomycetes</taxon>
        <taxon>Micromonosporales</taxon>
        <taxon>Micromonosporaceae</taxon>
        <taxon>Polymorphospora</taxon>
    </lineage>
</organism>
<comment type="similarity">
    <text evidence="1">Belongs to the thioesterase PaaI family.</text>
</comment>
<feature type="domain" description="Thioesterase" evidence="3">
    <location>
        <begin position="65"/>
        <end position="141"/>
    </location>
</feature>
<dbReference type="SUPFAM" id="SSF54637">
    <property type="entry name" value="Thioesterase/thiol ester dehydrase-isomerase"/>
    <property type="match status" value="1"/>
</dbReference>
<name>A0A810N7A6_9ACTN</name>
<dbReference type="InterPro" id="IPR039298">
    <property type="entry name" value="ACOT13"/>
</dbReference>